<evidence type="ECO:0000313" key="1">
    <source>
        <dbReference type="EMBL" id="RKI91123.1"/>
    </source>
</evidence>
<keyword evidence="2" id="KW-1185">Reference proteome</keyword>
<accession>A0A3A9AU98</accession>
<reference evidence="1 2" key="1">
    <citation type="submission" date="2018-09" db="EMBL/GenBank/DDBJ databases">
        <title>Murine metabolic-syndrome-specific gut microbial biobank.</title>
        <authorList>
            <person name="Liu C."/>
        </authorList>
    </citation>
    <scope>NUCLEOTIDE SEQUENCE [LARGE SCALE GENOMIC DNA]</scope>
    <source>
        <strain evidence="1 2">0.1xD8-82</strain>
    </source>
</reference>
<proteinExistence type="predicted"/>
<comment type="caution">
    <text evidence="1">The sequence shown here is derived from an EMBL/GenBank/DDBJ whole genome shotgun (WGS) entry which is preliminary data.</text>
</comment>
<dbReference type="Proteomes" id="UP000280696">
    <property type="component" value="Unassembled WGS sequence"/>
</dbReference>
<gene>
    <name evidence="1" type="ORF">D7V94_11535</name>
</gene>
<name>A0A3A9AU98_9FIRM</name>
<dbReference type="EMBL" id="RAYQ01000011">
    <property type="protein sequence ID" value="RKI91123.1"/>
    <property type="molecule type" value="Genomic_DNA"/>
</dbReference>
<dbReference type="AlphaFoldDB" id="A0A3A9AU98"/>
<sequence>MEDEYVWERYESKYPDTNHRRTDKQGFMVYNPRNENFQEPAIHEKDLNNLDIVSLKALSGRRI</sequence>
<evidence type="ECO:0000313" key="2">
    <source>
        <dbReference type="Proteomes" id="UP000280696"/>
    </source>
</evidence>
<organism evidence="1 2">
    <name type="scientific">Parablautia intestinalis</name>
    <dbReference type="NCBI Taxonomy" id="2320100"/>
    <lineage>
        <taxon>Bacteria</taxon>
        <taxon>Bacillati</taxon>
        <taxon>Bacillota</taxon>
        <taxon>Clostridia</taxon>
        <taxon>Lachnospirales</taxon>
        <taxon>Lachnospiraceae</taxon>
        <taxon>Parablautia</taxon>
    </lineage>
</organism>
<protein>
    <submittedName>
        <fullName evidence="1">Uncharacterized protein</fullName>
    </submittedName>
</protein>